<evidence type="ECO:0000259" key="3">
    <source>
        <dbReference type="Pfam" id="PF07859"/>
    </source>
</evidence>
<dbReference type="InterPro" id="IPR029058">
    <property type="entry name" value="AB_hydrolase_fold"/>
</dbReference>
<comment type="similarity">
    <text evidence="1">Belongs to the 'GDXG' lipolytic enzyme family.</text>
</comment>
<evidence type="ECO:0000313" key="4">
    <source>
        <dbReference type="EMBL" id="MFC3267311.1"/>
    </source>
</evidence>
<dbReference type="PROSITE" id="PS01173">
    <property type="entry name" value="LIPASE_GDXG_HIS"/>
    <property type="match status" value="1"/>
</dbReference>
<proteinExistence type="inferred from homology"/>
<reference evidence="5" key="1">
    <citation type="journal article" date="2019" name="Int. J. Syst. Evol. Microbiol.">
        <title>The Global Catalogue of Microorganisms (GCM) 10K type strain sequencing project: providing services to taxonomists for standard genome sequencing and annotation.</title>
        <authorList>
            <consortium name="The Broad Institute Genomics Platform"/>
            <consortium name="The Broad Institute Genome Sequencing Center for Infectious Disease"/>
            <person name="Wu L."/>
            <person name="Ma J."/>
        </authorList>
    </citation>
    <scope>NUCLEOTIDE SEQUENCE [LARGE SCALE GENOMIC DNA]</scope>
    <source>
        <strain evidence="5">CCM 7941</strain>
    </source>
</reference>
<evidence type="ECO:0000313" key="5">
    <source>
        <dbReference type="Proteomes" id="UP001595536"/>
    </source>
</evidence>
<dbReference type="PANTHER" id="PTHR48081">
    <property type="entry name" value="AB HYDROLASE SUPERFAMILY PROTEIN C4A8.06C"/>
    <property type="match status" value="1"/>
</dbReference>
<dbReference type="InterPro" id="IPR050300">
    <property type="entry name" value="GDXG_lipolytic_enzyme"/>
</dbReference>
<dbReference type="SUPFAM" id="SSF53474">
    <property type="entry name" value="alpha/beta-Hydrolases"/>
    <property type="match status" value="1"/>
</dbReference>
<dbReference type="EMBL" id="JBHRUV010000101">
    <property type="protein sequence ID" value="MFC3267311.1"/>
    <property type="molecule type" value="Genomic_DNA"/>
</dbReference>
<organism evidence="4 5">
    <name type="scientific">Camelimonas abortus</name>
    <dbReference type="NCBI Taxonomy" id="1017184"/>
    <lineage>
        <taxon>Bacteria</taxon>
        <taxon>Pseudomonadati</taxon>
        <taxon>Pseudomonadota</taxon>
        <taxon>Alphaproteobacteria</taxon>
        <taxon>Hyphomicrobiales</taxon>
        <taxon>Chelatococcaceae</taxon>
        <taxon>Camelimonas</taxon>
    </lineage>
</organism>
<dbReference type="InterPro" id="IPR002168">
    <property type="entry name" value="Lipase_GDXG_HIS_AS"/>
</dbReference>
<dbReference type="RefSeq" id="WP_376829245.1">
    <property type="nucleotide sequence ID" value="NZ_JBHLWR010000006.1"/>
</dbReference>
<evidence type="ECO:0000256" key="1">
    <source>
        <dbReference type="ARBA" id="ARBA00010515"/>
    </source>
</evidence>
<protein>
    <submittedName>
        <fullName evidence="4">Alpha/beta hydrolase</fullName>
    </submittedName>
</protein>
<dbReference type="Gene3D" id="3.40.50.1820">
    <property type="entry name" value="alpha/beta hydrolase"/>
    <property type="match status" value="1"/>
</dbReference>
<name>A0ABV7LHF4_9HYPH</name>
<comment type="caution">
    <text evidence="4">The sequence shown here is derived from an EMBL/GenBank/DDBJ whole genome shotgun (WGS) entry which is preliminary data.</text>
</comment>
<evidence type="ECO:0000256" key="2">
    <source>
        <dbReference type="ARBA" id="ARBA00022801"/>
    </source>
</evidence>
<dbReference type="Pfam" id="PF07859">
    <property type="entry name" value="Abhydrolase_3"/>
    <property type="match status" value="1"/>
</dbReference>
<accession>A0ABV7LHF4</accession>
<keyword evidence="2 4" id="KW-0378">Hydrolase</keyword>
<dbReference type="PANTHER" id="PTHR48081:SF30">
    <property type="entry name" value="ACETYL-HYDROLASE LIPR-RELATED"/>
    <property type="match status" value="1"/>
</dbReference>
<feature type="domain" description="Alpha/beta hydrolase fold-3" evidence="3">
    <location>
        <begin position="67"/>
        <end position="267"/>
    </location>
</feature>
<dbReference type="InterPro" id="IPR013094">
    <property type="entry name" value="AB_hydrolase_3"/>
</dbReference>
<dbReference type="Proteomes" id="UP001595536">
    <property type="component" value="Unassembled WGS sequence"/>
</dbReference>
<dbReference type="GO" id="GO:0016787">
    <property type="term" value="F:hydrolase activity"/>
    <property type="evidence" value="ECO:0007669"/>
    <property type="project" value="UniProtKB-KW"/>
</dbReference>
<keyword evidence="5" id="KW-1185">Reference proteome</keyword>
<gene>
    <name evidence="4" type="ORF">ACFOEX_13265</name>
</gene>
<sequence length="293" mass="31330">MASDRLRALIDHFRTRPLNLADGEHVNRPKYDRFAGLFAPAAGVAIGAAELGGVPAERHVAGDGPCVLYLHGGGYTLGSPVSHRHLVSRLAAELGGEVWAIHYRLAPEAPFPAAVEDAAAAWEALTRGRPEGSVAIMGDSAGGGLAFATAIVARDRGLAAPSALAAASPWVDMTASSSSYEFLAGVDPIIQRADIVWHARRYLGDADPLNGLASPLFARLDGLPPTLIQVGDREVLFGDAVRMHQRLIAAGVDSELAVWKEMFHVWHFYWPQLEEGAAAIVHAADFIRRRRDG</sequence>